<comment type="caution">
    <text evidence="3">The sequence shown here is derived from an EMBL/GenBank/DDBJ whole genome shotgun (WGS) entry which is preliminary data.</text>
</comment>
<dbReference type="Pfam" id="PF12850">
    <property type="entry name" value="Metallophos_2"/>
    <property type="match status" value="1"/>
</dbReference>
<dbReference type="InterPro" id="IPR050126">
    <property type="entry name" value="Ap4A_hydrolase"/>
</dbReference>
<gene>
    <name evidence="3" type="ORF">DRP53_03025</name>
</gene>
<dbReference type="SUPFAM" id="SSF56300">
    <property type="entry name" value="Metallo-dependent phosphatases"/>
    <property type="match status" value="1"/>
</dbReference>
<evidence type="ECO:0000313" key="4">
    <source>
        <dbReference type="Proteomes" id="UP000268469"/>
    </source>
</evidence>
<dbReference type="CDD" id="cd00838">
    <property type="entry name" value="MPP_superfamily"/>
    <property type="match status" value="1"/>
</dbReference>
<dbReference type="PIRSF" id="PIRSF000883">
    <property type="entry name" value="Pesterase_MJ0912"/>
    <property type="match status" value="1"/>
</dbReference>
<dbReference type="PANTHER" id="PTHR42850:SF2">
    <property type="entry name" value="BLL5683 PROTEIN"/>
    <property type="match status" value="1"/>
</dbReference>
<dbReference type="EMBL" id="QNBE01000020">
    <property type="protein sequence ID" value="RKX71013.1"/>
    <property type="molecule type" value="Genomic_DNA"/>
</dbReference>
<dbReference type="Gene3D" id="3.60.21.10">
    <property type="match status" value="1"/>
</dbReference>
<organism evidence="3 4">
    <name type="scientific">candidate division WOR-3 bacterium</name>
    <dbReference type="NCBI Taxonomy" id="2052148"/>
    <lineage>
        <taxon>Bacteria</taxon>
        <taxon>Bacteria division WOR-3</taxon>
    </lineage>
</organism>
<dbReference type="GO" id="GO:0005737">
    <property type="term" value="C:cytoplasm"/>
    <property type="evidence" value="ECO:0007669"/>
    <property type="project" value="TreeGrafter"/>
</dbReference>
<name>A0A660SJX8_UNCW3</name>
<accession>A0A660SJX8</accession>
<dbReference type="InterPro" id="IPR011152">
    <property type="entry name" value="Pesterase_MJ0912"/>
</dbReference>
<dbReference type="Proteomes" id="UP000268469">
    <property type="component" value="Unassembled WGS sequence"/>
</dbReference>
<dbReference type="PANTHER" id="PTHR42850">
    <property type="entry name" value="METALLOPHOSPHOESTERASE"/>
    <property type="match status" value="1"/>
</dbReference>
<feature type="domain" description="Calcineurin-like phosphoesterase" evidence="2">
    <location>
        <begin position="2"/>
        <end position="197"/>
    </location>
</feature>
<comment type="similarity">
    <text evidence="1">Belongs to the metallophosphoesterase superfamily. YfcE family.</text>
</comment>
<evidence type="ECO:0000256" key="1">
    <source>
        <dbReference type="ARBA" id="ARBA00008950"/>
    </source>
</evidence>
<evidence type="ECO:0000259" key="2">
    <source>
        <dbReference type="Pfam" id="PF12850"/>
    </source>
</evidence>
<dbReference type="GO" id="GO:0016791">
    <property type="term" value="F:phosphatase activity"/>
    <property type="evidence" value="ECO:0007669"/>
    <property type="project" value="TreeGrafter"/>
</dbReference>
<protein>
    <submittedName>
        <fullName evidence="3">Metallophosphoesterase</fullName>
    </submittedName>
</protein>
<proteinExistence type="inferred from homology"/>
<evidence type="ECO:0000313" key="3">
    <source>
        <dbReference type="EMBL" id="RKX71013.1"/>
    </source>
</evidence>
<dbReference type="AlphaFoldDB" id="A0A660SJX8"/>
<dbReference type="InterPro" id="IPR029052">
    <property type="entry name" value="Metallo-depent_PP-like"/>
</dbReference>
<reference evidence="3 4" key="1">
    <citation type="submission" date="2018-06" db="EMBL/GenBank/DDBJ databases">
        <title>Extensive metabolic versatility and redundancy in microbially diverse, dynamic hydrothermal sediments.</title>
        <authorList>
            <person name="Dombrowski N."/>
            <person name="Teske A."/>
            <person name="Baker B.J."/>
        </authorList>
    </citation>
    <scope>NUCLEOTIDE SEQUENCE [LARGE SCALE GENOMIC DNA]</scope>
    <source>
        <strain evidence="3">B36_G15</strain>
    </source>
</reference>
<dbReference type="InterPro" id="IPR024654">
    <property type="entry name" value="Calcineurin-like_PHP_lpxH"/>
</dbReference>
<sequence length="234" mass="26810">MIALISDIHSNLEALNRVMEEIDRLGVERIWCLGDVVGYGADPNRCCEIVRERCELVIAGNHDWAVLDKTDITYFNPVAKEAVLWTRRELSGENREFLDRLGLKLKADQYLLVHSSPSRPEEWLYLFEREQFEEEFQAFGEPVCFIGHSHVPVIVDDELKIYGTGVNVEPNHRYIINIGSVGQPRDGDPRASFATIEGDRIEIRRLEYDIETAQEKIRKAGLPEFLAERLAAGR</sequence>